<dbReference type="AlphaFoldDB" id="A0A1A9Z9Y0"/>
<sequence length="192" mass="22450">MFTGGRLFKVANELRVYFKQCIYKVRSFIAVDENFPENVKHPRQYTAWVTLDCHSDNTSYHPITNTSYVNEIIRQIKNNVVNETHEYEKEEEFAWFFLFPRGINGLENNRSIKLMPLEPNSVEDGENPCYEACSKSLDFPCPKERARFVITGETSRNYEILGKGVVGFIYPKILCQEPSLIVLRYFLVNENK</sequence>
<reference evidence="2" key="1">
    <citation type="submission" date="2014-03" db="EMBL/GenBank/DDBJ databases">
        <authorList>
            <person name="Aksoy S."/>
            <person name="Warren W."/>
            <person name="Wilson R.K."/>
        </authorList>
    </citation>
    <scope>NUCLEOTIDE SEQUENCE [LARGE SCALE GENOMIC DNA]</scope>
    <source>
        <strain evidence="2">IAEA</strain>
    </source>
</reference>
<dbReference type="EnsemblMetazoa" id="GPAI008128-RA">
    <property type="protein sequence ID" value="GPAI008128-PA"/>
    <property type="gene ID" value="GPAI008128"/>
</dbReference>
<keyword evidence="2" id="KW-1185">Reference proteome</keyword>
<proteinExistence type="predicted"/>
<protein>
    <submittedName>
        <fullName evidence="1">Uncharacterized protein</fullName>
    </submittedName>
</protein>
<evidence type="ECO:0000313" key="1">
    <source>
        <dbReference type="EnsemblMetazoa" id="GPAI008128-PA"/>
    </source>
</evidence>
<name>A0A1A9Z9Y0_GLOPL</name>
<evidence type="ECO:0000313" key="2">
    <source>
        <dbReference type="Proteomes" id="UP000092445"/>
    </source>
</evidence>
<dbReference type="VEuPathDB" id="VectorBase:GPAI008128"/>
<organism evidence="1 2">
    <name type="scientific">Glossina pallidipes</name>
    <name type="common">Tsetse fly</name>
    <dbReference type="NCBI Taxonomy" id="7398"/>
    <lineage>
        <taxon>Eukaryota</taxon>
        <taxon>Metazoa</taxon>
        <taxon>Ecdysozoa</taxon>
        <taxon>Arthropoda</taxon>
        <taxon>Hexapoda</taxon>
        <taxon>Insecta</taxon>
        <taxon>Pterygota</taxon>
        <taxon>Neoptera</taxon>
        <taxon>Endopterygota</taxon>
        <taxon>Diptera</taxon>
        <taxon>Brachycera</taxon>
        <taxon>Muscomorpha</taxon>
        <taxon>Hippoboscoidea</taxon>
        <taxon>Glossinidae</taxon>
        <taxon>Glossina</taxon>
    </lineage>
</organism>
<accession>A0A1A9Z9Y0</accession>
<reference evidence="1" key="2">
    <citation type="submission" date="2020-05" db="UniProtKB">
        <authorList>
            <consortium name="EnsemblMetazoa"/>
        </authorList>
    </citation>
    <scope>IDENTIFICATION</scope>
    <source>
        <strain evidence="1">IAEA</strain>
    </source>
</reference>
<dbReference type="Proteomes" id="UP000092445">
    <property type="component" value="Unassembled WGS sequence"/>
</dbReference>